<dbReference type="GO" id="GO:0016740">
    <property type="term" value="F:transferase activity"/>
    <property type="evidence" value="ECO:0007669"/>
    <property type="project" value="UniProtKB-KW"/>
</dbReference>
<reference evidence="2 3" key="1">
    <citation type="submission" date="2018-01" db="EMBL/GenBank/DDBJ databases">
        <title>Whole genome analyses suggest that Burkholderia sensu lato contains two further novel genera in the rhizoxinica-symbiotica group Mycetohabitans gen. nov., and Trinickia gen. nov.: implications for the evolution of diazotrophy and nodulation in the Burkholderiaceae.</title>
        <authorList>
            <person name="Estrada-de los Santos P."/>
            <person name="Palmer M."/>
            <person name="Chavez-Ramirez B."/>
            <person name="Beukes C."/>
            <person name="Steenkamp E.T."/>
            <person name="Hirsch A.M."/>
            <person name="Manyaka P."/>
            <person name="Maluk M."/>
            <person name="Lafos M."/>
            <person name="Crook M."/>
            <person name="Gross E."/>
            <person name="Simon M.F."/>
            <person name="Bueno dos Reis Junior F."/>
            <person name="Poole P.S."/>
            <person name="Venter S.N."/>
            <person name="James E.K."/>
        </authorList>
    </citation>
    <scope>NUCLEOTIDE SEQUENCE [LARGE SCALE GENOMIC DNA]</scope>
    <source>
        <strain evidence="2 3">JPY 581</strain>
    </source>
</reference>
<dbReference type="InterPro" id="IPR036249">
    <property type="entry name" value="Thioredoxin-like_sf"/>
</dbReference>
<dbReference type="STRING" id="863227.GCA_000373005_02650"/>
<dbReference type="InterPro" id="IPR050983">
    <property type="entry name" value="GST_Omega/HSP26"/>
</dbReference>
<dbReference type="AlphaFoldDB" id="A0A2N7X809"/>
<dbReference type="Pfam" id="PF13409">
    <property type="entry name" value="GST_N_2"/>
    <property type="match status" value="1"/>
</dbReference>
<dbReference type="InterPro" id="IPR036282">
    <property type="entry name" value="Glutathione-S-Trfase_C_sf"/>
</dbReference>
<keyword evidence="2" id="KW-0808">Transferase</keyword>
<dbReference type="Proteomes" id="UP000235777">
    <property type="component" value="Unassembled WGS sequence"/>
</dbReference>
<gene>
    <name evidence="2" type="ORF">C0Z20_07150</name>
</gene>
<dbReference type="SUPFAM" id="SSF52833">
    <property type="entry name" value="Thioredoxin-like"/>
    <property type="match status" value="1"/>
</dbReference>
<name>A0A2N7X809_9BURK</name>
<dbReference type="SFLD" id="SFLDS00019">
    <property type="entry name" value="Glutathione_Transferase_(cytos"/>
    <property type="match status" value="1"/>
</dbReference>
<dbReference type="OrthoDB" id="9799538at2"/>
<dbReference type="Pfam" id="PF13410">
    <property type="entry name" value="GST_C_2"/>
    <property type="match status" value="1"/>
</dbReference>
<dbReference type="CDD" id="cd03194">
    <property type="entry name" value="GST_C_3"/>
    <property type="match status" value="1"/>
</dbReference>
<dbReference type="RefSeq" id="WP_018441211.1">
    <property type="nucleotide sequence ID" value="NZ_KB890176.1"/>
</dbReference>
<evidence type="ECO:0000313" key="2">
    <source>
        <dbReference type="EMBL" id="PMS37721.1"/>
    </source>
</evidence>
<dbReference type="InterPro" id="IPR004045">
    <property type="entry name" value="Glutathione_S-Trfase_N"/>
</dbReference>
<dbReference type="InterPro" id="IPR040079">
    <property type="entry name" value="Glutathione_S-Trfase"/>
</dbReference>
<dbReference type="Gene3D" id="1.20.1050.10">
    <property type="match status" value="1"/>
</dbReference>
<protein>
    <submittedName>
        <fullName evidence="2">Glutathione S-transferase family protein</fullName>
    </submittedName>
</protein>
<dbReference type="EMBL" id="PNYC01000003">
    <property type="protein sequence ID" value="PMS37721.1"/>
    <property type="molecule type" value="Genomic_DNA"/>
</dbReference>
<dbReference type="CDD" id="cd03043">
    <property type="entry name" value="GST_N_1"/>
    <property type="match status" value="1"/>
</dbReference>
<dbReference type="Gene3D" id="3.40.30.10">
    <property type="entry name" value="Glutaredoxin"/>
    <property type="match status" value="1"/>
</dbReference>
<dbReference type="PROSITE" id="PS50404">
    <property type="entry name" value="GST_NTER"/>
    <property type="match status" value="1"/>
</dbReference>
<organism evidence="2 3">
    <name type="scientific">Trinickia symbiotica</name>
    <dbReference type="NCBI Taxonomy" id="863227"/>
    <lineage>
        <taxon>Bacteria</taxon>
        <taxon>Pseudomonadati</taxon>
        <taxon>Pseudomonadota</taxon>
        <taxon>Betaproteobacteria</taxon>
        <taxon>Burkholderiales</taxon>
        <taxon>Burkholderiaceae</taxon>
        <taxon>Trinickia</taxon>
    </lineage>
</organism>
<sequence length="217" mass="23659">MKLIIADKNYSSWSMRPWVLMRHAGIAFEEVLIELDRADSAARIREYSPSGKVPCLVTDDGQSIWESLAIFETLAERYPDRSLWPEDAAMRAHARSIASEMHGGFGELRSAMPMNIRAKGPGIGGTPAALADVARIDAIWSECLARHGGPFLFGAAFGIADAMYAPVVMRFNSYAPKLSAAASAYAGRVTALPAVNEWIEAALSETHRIDKYDSILA</sequence>
<dbReference type="SUPFAM" id="SSF47616">
    <property type="entry name" value="GST C-terminal domain-like"/>
    <property type="match status" value="1"/>
</dbReference>
<evidence type="ECO:0000259" key="1">
    <source>
        <dbReference type="PROSITE" id="PS50404"/>
    </source>
</evidence>
<dbReference type="GO" id="GO:0005737">
    <property type="term" value="C:cytoplasm"/>
    <property type="evidence" value="ECO:0007669"/>
    <property type="project" value="TreeGrafter"/>
</dbReference>
<proteinExistence type="predicted"/>
<evidence type="ECO:0000313" key="3">
    <source>
        <dbReference type="Proteomes" id="UP000235777"/>
    </source>
</evidence>
<dbReference type="PANTHER" id="PTHR43968:SF6">
    <property type="entry name" value="GLUTATHIONE S-TRANSFERASE OMEGA"/>
    <property type="match status" value="1"/>
</dbReference>
<accession>A0A2N7X809</accession>
<feature type="domain" description="GST N-terminal" evidence="1">
    <location>
        <begin position="1"/>
        <end position="82"/>
    </location>
</feature>
<dbReference type="PANTHER" id="PTHR43968">
    <property type="match status" value="1"/>
</dbReference>
<comment type="caution">
    <text evidence="2">The sequence shown here is derived from an EMBL/GenBank/DDBJ whole genome shotgun (WGS) entry which is preliminary data.</text>
</comment>
<keyword evidence="3" id="KW-1185">Reference proteome</keyword>